<sequence length="514" mass="57485">MDYTIGIDIGTTSTKAVLYDRDMKVAAYANKGYSMYQDTTGMVEEDQEEILDAVISVFKQLMENVDLTYNDVKVVSFSSANQSLIALDKDFHSLTRTQTWGDTRSNKYAQKLKGTKLGHKIYENTGTPIHPMNLLCKILWLKNERPNIYNKAAYFCGIKEYVLYRLFGIWQMDVSIASGTGLYNIFKLQWDPDALNIVGITEKQLPPVVDAYEQFRGMKTEYAQMINCPAGVVFVQGAFDGALSNLGVGAVDDGIVAVTIGTSGAVRVVTNHPIIDTKERTFCYAIDKQHFVIGGSVNNGGVVFRWARDNLFDSEKHTAKFLKVNSYELLTSIASKIPAGSAGLLFHPFLGGERAPLWDANARGSFFGLNQMHTRAHMLRAVLEGIVYNLYTVLLTLEEIIGKSKEIRVTGGFAQSEFCCQMIADIFGKTIKVPKDFESSCLGASIIGMRSVRKTDSLKDISDLGDNPKKYVTNSRNSKVYHELLLIYMRLTEELETEYQDIADFQRKNNSIND</sequence>
<dbReference type="Pfam" id="PF02782">
    <property type="entry name" value="FGGY_C"/>
    <property type="match status" value="1"/>
</dbReference>
<dbReference type="PANTHER" id="PTHR43095">
    <property type="entry name" value="SUGAR KINASE"/>
    <property type="match status" value="1"/>
</dbReference>
<accession>A0ABQ5JIP3</accession>
<keyword evidence="2 4" id="KW-0808">Transferase</keyword>
<keyword evidence="3 4" id="KW-0418">Kinase</keyword>
<evidence type="ECO:0000259" key="5">
    <source>
        <dbReference type="Pfam" id="PF00370"/>
    </source>
</evidence>
<dbReference type="PROSITE" id="PS00445">
    <property type="entry name" value="FGGY_KINASES_2"/>
    <property type="match status" value="1"/>
</dbReference>
<reference evidence="7" key="1">
    <citation type="journal article" date="2022" name="Int. J. Syst. Evol. Microbiol.">
        <title>A novel species of lactic acid bacteria, Ligilactobacillus pabuli sp. nov., isolated from alfalfa silage.</title>
        <authorList>
            <person name="Tohno M."/>
            <person name="Tanizawa Y."/>
            <person name="Sawada H."/>
            <person name="Sakamoto M."/>
            <person name="Ohkuma M."/>
            <person name="Kobayashi H."/>
        </authorList>
    </citation>
    <scope>NUCLEOTIDE SEQUENCE</scope>
    <source>
        <strain evidence="7">AF129</strain>
    </source>
</reference>
<dbReference type="InterPro" id="IPR000577">
    <property type="entry name" value="Carb_kinase_FGGY"/>
</dbReference>
<evidence type="ECO:0000256" key="3">
    <source>
        <dbReference type="ARBA" id="ARBA00022777"/>
    </source>
</evidence>
<dbReference type="Proteomes" id="UP001055149">
    <property type="component" value="Unassembled WGS sequence"/>
</dbReference>
<protein>
    <submittedName>
        <fullName evidence="7">Gluconate kinase</fullName>
    </submittedName>
</protein>
<comment type="caution">
    <text evidence="7">The sequence shown here is derived from an EMBL/GenBank/DDBJ whole genome shotgun (WGS) entry which is preliminary data.</text>
</comment>
<gene>
    <name evidence="7" type="ORF">LPAF129_10080</name>
</gene>
<evidence type="ECO:0000256" key="2">
    <source>
        <dbReference type="ARBA" id="ARBA00022679"/>
    </source>
</evidence>
<dbReference type="PANTHER" id="PTHR43095:SF2">
    <property type="entry name" value="GLUCONOKINASE"/>
    <property type="match status" value="1"/>
</dbReference>
<evidence type="ECO:0000313" key="7">
    <source>
        <dbReference type="EMBL" id="GKS81322.1"/>
    </source>
</evidence>
<dbReference type="EMBL" id="BQXH01000007">
    <property type="protein sequence ID" value="GKS81322.1"/>
    <property type="molecule type" value="Genomic_DNA"/>
</dbReference>
<dbReference type="SUPFAM" id="SSF53067">
    <property type="entry name" value="Actin-like ATPase domain"/>
    <property type="match status" value="2"/>
</dbReference>
<dbReference type="InterPro" id="IPR050406">
    <property type="entry name" value="FGGY_Carb_Kinase"/>
</dbReference>
<evidence type="ECO:0000256" key="4">
    <source>
        <dbReference type="RuleBase" id="RU003733"/>
    </source>
</evidence>
<dbReference type="InterPro" id="IPR018485">
    <property type="entry name" value="FGGY_C"/>
</dbReference>
<feature type="domain" description="Carbohydrate kinase FGGY N-terminal" evidence="5">
    <location>
        <begin position="3"/>
        <end position="247"/>
    </location>
</feature>
<dbReference type="InterPro" id="IPR043129">
    <property type="entry name" value="ATPase_NBD"/>
</dbReference>
<dbReference type="GO" id="GO:0016301">
    <property type="term" value="F:kinase activity"/>
    <property type="evidence" value="ECO:0007669"/>
    <property type="project" value="UniProtKB-KW"/>
</dbReference>
<dbReference type="Gene3D" id="3.30.420.40">
    <property type="match status" value="2"/>
</dbReference>
<name>A0ABQ5JIP3_9LACO</name>
<keyword evidence="8" id="KW-1185">Reference proteome</keyword>
<proteinExistence type="inferred from homology"/>
<evidence type="ECO:0000259" key="6">
    <source>
        <dbReference type="Pfam" id="PF02782"/>
    </source>
</evidence>
<dbReference type="InterPro" id="IPR018484">
    <property type="entry name" value="FGGY_N"/>
</dbReference>
<comment type="similarity">
    <text evidence="1 4">Belongs to the FGGY kinase family.</text>
</comment>
<dbReference type="Pfam" id="PF00370">
    <property type="entry name" value="FGGY_N"/>
    <property type="match status" value="1"/>
</dbReference>
<dbReference type="PIRSF" id="PIRSF000538">
    <property type="entry name" value="GlpK"/>
    <property type="match status" value="1"/>
</dbReference>
<organism evidence="7 8">
    <name type="scientific">Ligilactobacillus pabuli</name>
    <dbReference type="NCBI Taxonomy" id="2886039"/>
    <lineage>
        <taxon>Bacteria</taxon>
        <taxon>Bacillati</taxon>
        <taxon>Bacillota</taxon>
        <taxon>Bacilli</taxon>
        <taxon>Lactobacillales</taxon>
        <taxon>Lactobacillaceae</taxon>
        <taxon>Ligilactobacillus</taxon>
    </lineage>
</organism>
<evidence type="ECO:0000256" key="1">
    <source>
        <dbReference type="ARBA" id="ARBA00009156"/>
    </source>
</evidence>
<dbReference type="RefSeq" id="WP_244055077.1">
    <property type="nucleotide sequence ID" value="NZ_BQXH01000007.1"/>
</dbReference>
<dbReference type="CDD" id="cd07770">
    <property type="entry name" value="ASKHA_NBD_FGGY_GntK"/>
    <property type="match status" value="1"/>
</dbReference>
<dbReference type="InterPro" id="IPR018483">
    <property type="entry name" value="Carb_kinase_FGGY_CS"/>
</dbReference>
<evidence type="ECO:0000313" key="8">
    <source>
        <dbReference type="Proteomes" id="UP001055149"/>
    </source>
</evidence>
<feature type="domain" description="Carbohydrate kinase FGGY C-terminal" evidence="6">
    <location>
        <begin position="257"/>
        <end position="451"/>
    </location>
</feature>